<sequence>MQPAGSAEPPGLPNPPATHLGSMAAAAPGALGLPSTPDAPQSVPLQPPATLLSTGIAPKDAIAATRADITTEGMDHDISSISSESSTTMTYEYAKDGTLPFNDKFQLVVPPKRRRGSKRSLSVVADNAAASAPKHGLTVILKPLDSKKIITRFNPLLLKASLEGKAPDGVLQLRPNYRLNLMAIDTRNADATERLLQITAIGDIPASLEQKLPNSSCGFEHG</sequence>
<comment type="caution">
    <text evidence="2">The sequence shown here is derived from an EMBL/GenBank/DDBJ whole genome shotgun (WGS) entry which is preliminary data.</text>
</comment>
<evidence type="ECO:0000313" key="2">
    <source>
        <dbReference type="EMBL" id="KAH9383576.1"/>
    </source>
</evidence>
<keyword evidence="3" id="KW-1185">Reference proteome</keyword>
<dbReference type="EMBL" id="JABSTR010001172">
    <property type="protein sequence ID" value="KAH9383576.1"/>
    <property type="molecule type" value="Genomic_DNA"/>
</dbReference>
<dbReference type="AlphaFoldDB" id="A0A9J6H9I9"/>
<feature type="region of interest" description="Disordered" evidence="1">
    <location>
        <begin position="1"/>
        <end position="22"/>
    </location>
</feature>
<proteinExistence type="predicted"/>
<name>A0A9J6H9I9_HAELO</name>
<dbReference type="VEuPathDB" id="VectorBase:HLOH_051253"/>
<dbReference type="Proteomes" id="UP000821853">
    <property type="component" value="Unassembled WGS sequence"/>
</dbReference>
<evidence type="ECO:0000256" key="1">
    <source>
        <dbReference type="SAM" id="MobiDB-lite"/>
    </source>
</evidence>
<reference evidence="2 3" key="1">
    <citation type="journal article" date="2020" name="Cell">
        <title>Large-Scale Comparative Analyses of Tick Genomes Elucidate Their Genetic Diversity and Vector Capacities.</title>
        <authorList>
            <consortium name="Tick Genome and Microbiome Consortium (TIGMIC)"/>
            <person name="Jia N."/>
            <person name="Wang J."/>
            <person name="Shi W."/>
            <person name="Du L."/>
            <person name="Sun Y."/>
            <person name="Zhan W."/>
            <person name="Jiang J.F."/>
            <person name="Wang Q."/>
            <person name="Zhang B."/>
            <person name="Ji P."/>
            <person name="Bell-Sakyi L."/>
            <person name="Cui X.M."/>
            <person name="Yuan T.T."/>
            <person name="Jiang B.G."/>
            <person name="Yang W.F."/>
            <person name="Lam T.T."/>
            <person name="Chang Q.C."/>
            <person name="Ding S.J."/>
            <person name="Wang X.J."/>
            <person name="Zhu J.G."/>
            <person name="Ruan X.D."/>
            <person name="Zhao L."/>
            <person name="Wei J.T."/>
            <person name="Ye R.Z."/>
            <person name="Que T.C."/>
            <person name="Du C.H."/>
            <person name="Zhou Y.H."/>
            <person name="Cheng J.X."/>
            <person name="Dai P.F."/>
            <person name="Guo W.B."/>
            <person name="Han X.H."/>
            <person name="Huang E.J."/>
            <person name="Li L.F."/>
            <person name="Wei W."/>
            <person name="Gao Y.C."/>
            <person name="Liu J.Z."/>
            <person name="Shao H.Z."/>
            <person name="Wang X."/>
            <person name="Wang C.C."/>
            <person name="Yang T.C."/>
            <person name="Huo Q.B."/>
            <person name="Li W."/>
            <person name="Chen H.Y."/>
            <person name="Chen S.E."/>
            <person name="Zhou L.G."/>
            <person name="Ni X.B."/>
            <person name="Tian J.H."/>
            <person name="Sheng Y."/>
            <person name="Liu T."/>
            <person name="Pan Y.S."/>
            <person name="Xia L.Y."/>
            <person name="Li J."/>
            <person name="Zhao F."/>
            <person name="Cao W.C."/>
        </authorList>
    </citation>
    <scope>NUCLEOTIDE SEQUENCE [LARGE SCALE GENOMIC DNA]</scope>
    <source>
        <strain evidence="2">HaeL-2018</strain>
    </source>
</reference>
<accession>A0A9J6H9I9</accession>
<dbReference type="OrthoDB" id="10539291at2759"/>
<gene>
    <name evidence="2" type="ORF">HPB48_025182</name>
</gene>
<protein>
    <submittedName>
        <fullName evidence="2">Uncharacterized protein</fullName>
    </submittedName>
</protein>
<evidence type="ECO:0000313" key="3">
    <source>
        <dbReference type="Proteomes" id="UP000821853"/>
    </source>
</evidence>
<organism evidence="2 3">
    <name type="scientific">Haemaphysalis longicornis</name>
    <name type="common">Bush tick</name>
    <dbReference type="NCBI Taxonomy" id="44386"/>
    <lineage>
        <taxon>Eukaryota</taxon>
        <taxon>Metazoa</taxon>
        <taxon>Ecdysozoa</taxon>
        <taxon>Arthropoda</taxon>
        <taxon>Chelicerata</taxon>
        <taxon>Arachnida</taxon>
        <taxon>Acari</taxon>
        <taxon>Parasitiformes</taxon>
        <taxon>Ixodida</taxon>
        <taxon>Ixodoidea</taxon>
        <taxon>Ixodidae</taxon>
        <taxon>Haemaphysalinae</taxon>
        <taxon>Haemaphysalis</taxon>
    </lineage>
</organism>